<keyword evidence="4 9" id="KW-0136">Cellulose degradation</keyword>
<dbReference type="Proteomes" id="UP000017836">
    <property type="component" value="Unassembled WGS sequence"/>
</dbReference>
<evidence type="ECO:0000256" key="1">
    <source>
        <dbReference type="ARBA" id="ARBA00000966"/>
    </source>
</evidence>
<keyword evidence="10" id="KW-1133">Transmembrane helix</keyword>
<keyword evidence="10" id="KW-0812">Transmembrane</keyword>
<sequence>MDSRGPSSPASQDSETVQFVHFVPETGRLLPSASRWNSIDIDFGLGQANSLPFHVIPSLYSKSVSFNLFIADKQTFKRFLYVLVALVILTLSIALVLVFVPHRHSRPSLSPNITLALHQALLFFDAQKSGILPTNNPVKFRGDSGKFDGNFIDISVDLVGGFYDSGNNIKFTFPTAYTVTLLSWSVIEYHKKYEIVDELESVKEVIRWGCDFLLKTIVLPNITNGAGILYSQVGSGPRNNSNGENDLICWQRPEDMDYPRPVSICRNSGVDLSSEIAAALAAASMVFKQDEKYSIQLLENAVKLFNFTKQIKNMETYTADESCGGDARAYYNSTGYLDELVWGGTWLFFATGNTTYLEYVTDNFELAIAEENSRNKGVFYWDNKIVATSMLLTRLRYFNDPGYPSESILQKCESMTKMIMCSYLPELQSFDRTPGGLILLRPDTLGPLQFAATAAFLSKLYKDYLVVQRTSNWACGDDVFPMDVLEDFSLSQVEYILGKNPMKMSYLVGFGDHFPNEVHHRGASIPWDNKHYSCEQGKTWLSSKNPNPNVLDGAMVAGPNKGDEFIDNRASPEYTEPTISSNAGLVAALVALLEPASSKLASDDIGGGIDDRGIFENIHLIPPSNTTLEDP</sequence>
<proteinExistence type="inferred from homology"/>
<evidence type="ECO:0000256" key="5">
    <source>
        <dbReference type="ARBA" id="ARBA00023277"/>
    </source>
</evidence>
<dbReference type="HOGENOM" id="CLU_008926_1_3_1"/>
<dbReference type="InterPro" id="IPR001701">
    <property type="entry name" value="Glyco_hydro_9"/>
</dbReference>
<dbReference type="InterPro" id="IPR008928">
    <property type="entry name" value="6-hairpin_glycosidase_sf"/>
</dbReference>
<name>U5DHG6_AMBTC</name>
<keyword evidence="10" id="KW-0472">Membrane</keyword>
<protein>
    <recommendedName>
        <fullName evidence="9">Endoglucanase</fullName>
        <ecNumber evidence="9">3.2.1.4</ecNumber>
    </recommendedName>
</protein>
<gene>
    <name evidence="12" type="ORF">AMTR_s00071p00095020</name>
</gene>
<evidence type="ECO:0000256" key="3">
    <source>
        <dbReference type="ARBA" id="ARBA00022801"/>
    </source>
</evidence>
<dbReference type="eggNOG" id="ENOG502QPI6">
    <property type="taxonomic scope" value="Eukaryota"/>
</dbReference>
<dbReference type="EC" id="3.2.1.4" evidence="9"/>
<evidence type="ECO:0000256" key="4">
    <source>
        <dbReference type="ARBA" id="ARBA00023001"/>
    </source>
</evidence>
<evidence type="ECO:0000256" key="8">
    <source>
        <dbReference type="PROSITE-ProRule" id="PRU10059"/>
    </source>
</evidence>
<evidence type="ECO:0000256" key="2">
    <source>
        <dbReference type="ARBA" id="ARBA00007072"/>
    </source>
</evidence>
<feature type="domain" description="Glycoside hydrolase family 9" evidence="11">
    <location>
        <begin position="116"/>
        <end position="589"/>
    </location>
</feature>
<feature type="active site" evidence="8">
    <location>
        <position position="519"/>
    </location>
</feature>
<evidence type="ECO:0000256" key="10">
    <source>
        <dbReference type="SAM" id="Phobius"/>
    </source>
</evidence>
<comment type="similarity">
    <text evidence="2 8 9">Belongs to the glycosyl hydrolase 9 (cellulase E) family.</text>
</comment>
<dbReference type="GO" id="GO:0030245">
    <property type="term" value="P:cellulose catabolic process"/>
    <property type="evidence" value="ECO:0007669"/>
    <property type="project" value="UniProtKB-KW"/>
</dbReference>
<dbReference type="PROSITE" id="PS00592">
    <property type="entry name" value="GH9_2"/>
    <property type="match status" value="1"/>
</dbReference>
<dbReference type="OMA" id="VWGGTWL"/>
<dbReference type="KEGG" id="atr:18448324"/>
<dbReference type="STRING" id="13333.U5DHG6"/>
<dbReference type="InterPro" id="IPR012341">
    <property type="entry name" value="6hp_glycosidase-like_sf"/>
</dbReference>
<evidence type="ECO:0000256" key="9">
    <source>
        <dbReference type="RuleBase" id="RU361166"/>
    </source>
</evidence>
<dbReference type="SUPFAM" id="SSF48208">
    <property type="entry name" value="Six-hairpin glycosidases"/>
    <property type="match status" value="1"/>
</dbReference>
<feature type="transmembrane region" description="Helical" evidence="10">
    <location>
        <begin position="79"/>
        <end position="100"/>
    </location>
</feature>
<dbReference type="InterPro" id="IPR018221">
    <property type="entry name" value="Glyco_hydro_9_His_AS"/>
</dbReference>
<dbReference type="AlphaFoldDB" id="U5DHG6"/>
<organism evidence="12 13">
    <name type="scientific">Amborella trichopoda</name>
    <dbReference type="NCBI Taxonomy" id="13333"/>
    <lineage>
        <taxon>Eukaryota</taxon>
        <taxon>Viridiplantae</taxon>
        <taxon>Streptophyta</taxon>
        <taxon>Embryophyta</taxon>
        <taxon>Tracheophyta</taxon>
        <taxon>Spermatophyta</taxon>
        <taxon>Magnoliopsida</taxon>
        <taxon>Amborellales</taxon>
        <taxon>Amborellaceae</taxon>
        <taxon>Amborella</taxon>
    </lineage>
</organism>
<keyword evidence="5 8" id="KW-0119">Carbohydrate metabolism</keyword>
<accession>U5DHG6</accession>
<dbReference type="PANTHER" id="PTHR22298">
    <property type="entry name" value="ENDO-1,4-BETA-GLUCANASE"/>
    <property type="match status" value="1"/>
</dbReference>
<dbReference type="OrthoDB" id="10257085at2759"/>
<dbReference type="Gramene" id="ERN19923">
    <property type="protein sequence ID" value="ERN19923"/>
    <property type="gene ID" value="AMTR_s00071p00095020"/>
</dbReference>
<keyword evidence="6 8" id="KW-0326">Glycosidase</keyword>
<evidence type="ECO:0000259" key="11">
    <source>
        <dbReference type="Pfam" id="PF00759"/>
    </source>
</evidence>
<dbReference type="GO" id="GO:0008810">
    <property type="term" value="F:cellulase activity"/>
    <property type="evidence" value="ECO:0007669"/>
    <property type="project" value="UniProtKB-EC"/>
</dbReference>
<keyword evidence="3 8" id="KW-0378">Hydrolase</keyword>
<dbReference type="Pfam" id="PF00759">
    <property type="entry name" value="Glyco_hydro_9"/>
    <property type="match status" value="1"/>
</dbReference>
<evidence type="ECO:0000256" key="6">
    <source>
        <dbReference type="ARBA" id="ARBA00023295"/>
    </source>
</evidence>
<evidence type="ECO:0000313" key="12">
    <source>
        <dbReference type="EMBL" id="ERN19923.1"/>
    </source>
</evidence>
<reference evidence="13" key="1">
    <citation type="journal article" date="2013" name="Science">
        <title>The Amborella genome and the evolution of flowering plants.</title>
        <authorList>
            <consortium name="Amborella Genome Project"/>
        </authorList>
    </citation>
    <scope>NUCLEOTIDE SEQUENCE [LARGE SCALE GENOMIC DNA]</scope>
</reference>
<evidence type="ECO:0000313" key="13">
    <source>
        <dbReference type="Proteomes" id="UP000017836"/>
    </source>
</evidence>
<dbReference type="EMBL" id="KI392062">
    <property type="protein sequence ID" value="ERN19923.1"/>
    <property type="molecule type" value="Genomic_DNA"/>
</dbReference>
<keyword evidence="13" id="KW-1185">Reference proteome</keyword>
<keyword evidence="7 8" id="KW-0624">Polysaccharide degradation</keyword>
<dbReference type="Gene3D" id="1.50.10.10">
    <property type="match status" value="1"/>
</dbReference>
<evidence type="ECO:0000256" key="7">
    <source>
        <dbReference type="ARBA" id="ARBA00023326"/>
    </source>
</evidence>
<comment type="catalytic activity">
    <reaction evidence="1 9">
        <text>Endohydrolysis of (1-&gt;4)-beta-D-glucosidic linkages in cellulose, lichenin and cereal beta-D-glucans.</text>
        <dbReference type="EC" id="3.2.1.4"/>
    </reaction>
</comment>